<protein>
    <submittedName>
        <fullName evidence="2">Uncharacterized protein</fullName>
    </submittedName>
</protein>
<proteinExistence type="predicted"/>
<evidence type="ECO:0000256" key="1">
    <source>
        <dbReference type="SAM" id="MobiDB-lite"/>
    </source>
</evidence>
<evidence type="ECO:0000313" key="2">
    <source>
        <dbReference type="EMBL" id="CAC5400343.1"/>
    </source>
</evidence>
<dbReference type="Proteomes" id="UP000507470">
    <property type="component" value="Unassembled WGS sequence"/>
</dbReference>
<sequence length="397" mass="43916">MAIYGSKSANYAHRQVFFADCAVSPTDKGNMSSPLENEVRNLTQIVTKLISVTVDWPINITLGLLINIIVKDDQINGRSPDQYTRGRSPEQYNRADNEESETVTLRGLSEQLDIDRVNIQWDVCKAPLTDDVILGLDILDTLGAVINLSTPTLTINNKVINAAFINSGGEISILQVCIKRTITVPSNSEITVSTKTNKSADQEFILEPCPLTSCVLVSHVVGKGNSCPLTILNDGNRHIRLKKGTPIVIDEFDICAEQPKAAGDILVPIITRTFNSILCNGAFQEVLKSGILTPILKKLKDPSILDNYRDITVTPVFTKIQEILELYKLPEIEIVLLDHPSKLAFKYQCECAIQKTLTNLLKIEIDNKSTLKYINVKALAIDKPTKSGNLCAQWDQK</sequence>
<accession>A0A6J8CV23</accession>
<dbReference type="OrthoDB" id="6770921at2759"/>
<feature type="region of interest" description="Disordered" evidence="1">
    <location>
        <begin position="79"/>
        <end position="100"/>
    </location>
</feature>
<dbReference type="EMBL" id="CACVKT020006198">
    <property type="protein sequence ID" value="CAC5400343.1"/>
    <property type="molecule type" value="Genomic_DNA"/>
</dbReference>
<evidence type="ECO:0000313" key="3">
    <source>
        <dbReference type="Proteomes" id="UP000507470"/>
    </source>
</evidence>
<name>A0A6J8CV23_MYTCO</name>
<organism evidence="2 3">
    <name type="scientific">Mytilus coruscus</name>
    <name type="common">Sea mussel</name>
    <dbReference type="NCBI Taxonomy" id="42192"/>
    <lineage>
        <taxon>Eukaryota</taxon>
        <taxon>Metazoa</taxon>
        <taxon>Spiralia</taxon>
        <taxon>Lophotrochozoa</taxon>
        <taxon>Mollusca</taxon>
        <taxon>Bivalvia</taxon>
        <taxon>Autobranchia</taxon>
        <taxon>Pteriomorphia</taxon>
        <taxon>Mytilida</taxon>
        <taxon>Mytiloidea</taxon>
        <taxon>Mytilidae</taxon>
        <taxon>Mytilinae</taxon>
        <taxon>Mytilus</taxon>
    </lineage>
</organism>
<gene>
    <name evidence="2" type="ORF">MCOR_34527</name>
</gene>
<reference evidence="2 3" key="1">
    <citation type="submission" date="2020-06" db="EMBL/GenBank/DDBJ databases">
        <authorList>
            <person name="Li R."/>
            <person name="Bekaert M."/>
        </authorList>
    </citation>
    <scope>NUCLEOTIDE SEQUENCE [LARGE SCALE GENOMIC DNA]</scope>
    <source>
        <strain evidence="3">wild</strain>
    </source>
</reference>
<keyword evidence="3" id="KW-1185">Reference proteome</keyword>
<dbReference type="AlphaFoldDB" id="A0A6J8CV23"/>